<sequence>MPSHKAFPRRTVLAGAAATGAGAALWPTLGQSDAMGASKAEAGAYTIRFDKSPRQTIWGLGFEIQSDSIGSGNNGMDDKVISGVPYDLTEGERDRFYRQMLMGGGDRGFRYCRLALGLYHRGLDPTKKHLVDRYKGQTDLLADMIKRTGIEGVSAEYWSPAPGWKSNKSYIGGKLASFSPEALDALGDAMVGDLDYLAARGVPISMWGLQNEPRESTRYSSCKYTPDEYVKAFKAVAPKIKKKYPKTLVIADSQDGWKGKIGAAIKADPDAVRHVDAWTFHRVGTPSTEQIEVDFTSGRVGKPVFNNEFEYLHYGSVTPQHTIRTAQSIMNWMTFQNAPSWFWLHALKPTSNAEATGYALGYWRSPHGKHLDRFPDVKPRHWTFNPLNWNAVAGFLRYMPWDSVRYHVDEPKNADGKPDPLHRIMAWQTPKGDPVFVVTNASKKDPFTYTVDTRSRGTFAGHRYGPRAETNNVSVDGQKGPKLTLTVPPLSIEFWTPGS</sequence>
<dbReference type="SUPFAM" id="SSF51445">
    <property type="entry name" value="(Trans)glycosidases"/>
    <property type="match status" value="1"/>
</dbReference>
<gene>
    <name evidence="1" type="ORF">KJK29_34015</name>
</gene>
<dbReference type="Gene3D" id="3.20.20.80">
    <property type="entry name" value="Glycosidases"/>
    <property type="match status" value="1"/>
</dbReference>
<evidence type="ECO:0000313" key="1">
    <source>
        <dbReference type="EMBL" id="QWB27211.1"/>
    </source>
</evidence>
<proteinExistence type="predicted"/>
<dbReference type="PROSITE" id="PS51318">
    <property type="entry name" value="TAT"/>
    <property type="match status" value="1"/>
</dbReference>
<reference evidence="2" key="1">
    <citation type="submission" date="2021-05" db="EMBL/GenBank/DDBJ databases">
        <title>Direct Submission.</title>
        <authorList>
            <person name="Li K."/>
            <person name="Gao J."/>
        </authorList>
    </citation>
    <scope>NUCLEOTIDE SEQUENCE [LARGE SCALE GENOMIC DNA]</scope>
    <source>
        <strain evidence="2">MG62</strain>
    </source>
</reference>
<accession>A0ABX8G1I1</accession>
<organism evidence="1 2">
    <name type="scientific">Streptomyces koelreuteriae</name>
    <dbReference type="NCBI Taxonomy" id="2838015"/>
    <lineage>
        <taxon>Bacteria</taxon>
        <taxon>Bacillati</taxon>
        <taxon>Actinomycetota</taxon>
        <taxon>Actinomycetes</taxon>
        <taxon>Kitasatosporales</taxon>
        <taxon>Streptomycetaceae</taxon>
        <taxon>Streptomyces</taxon>
    </lineage>
</organism>
<name>A0ABX8G1I1_9ACTN</name>
<evidence type="ECO:0000313" key="2">
    <source>
        <dbReference type="Proteomes" id="UP000679629"/>
    </source>
</evidence>
<dbReference type="EMBL" id="CP075896">
    <property type="protein sequence ID" value="QWB27211.1"/>
    <property type="molecule type" value="Genomic_DNA"/>
</dbReference>
<dbReference type="InterPro" id="IPR017853">
    <property type="entry name" value="GH"/>
</dbReference>
<protein>
    <recommendedName>
        <fullName evidence="3">O-Glycosyl hydrolase</fullName>
    </recommendedName>
</protein>
<keyword evidence="2" id="KW-1185">Reference proteome</keyword>
<dbReference type="RefSeq" id="WP_215123000.1">
    <property type="nucleotide sequence ID" value="NZ_CP075896.1"/>
</dbReference>
<dbReference type="Proteomes" id="UP000679629">
    <property type="component" value="Chromosome"/>
</dbReference>
<dbReference type="InterPro" id="IPR006311">
    <property type="entry name" value="TAT_signal"/>
</dbReference>
<evidence type="ECO:0008006" key="3">
    <source>
        <dbReference type="Google" id="ProtNLM"/>
    </source>
</evidence>